<name>A0A2S1QTD6_9FLAO</name>
<keyword evidence="5" id="KW-1185">Reference proteome</keyword>
<organism evidence="4 5">
    <name type="scientific">Flavobacterium album</name>
    <dbReference type="NCBI Taxonomy" id="2175091"/>
    <lineage>
        <taxon>Bacteria</taxon>
        <taxon>Pseudomonadati</taxon>
        <taxon>Bacteroidota</taxon>
        <taxon>Flavobacteriia</taxon>
        <taxon>Flavobacteriales</taxon>
        <taxon>Flavobacteriaceae</taxon>
        <taxon>Flavobacterium</taxon>
    </lineage>
</organism>
<feature type="domain" description="Outer membrane protein beta-barrel" evidence="3">
    <location>
        <begin position="8"/>
        <end position="186"/>
    </location>
</feature>
<dbReference type="EMBL" id="CP029186">
    <property type="protein sequence ID" value="AWH83662.1"/>
    <property type="molecule type" value="Genomic_DNA"/>
</dbReference>
<dbReference type="AlphaFoldDB" id="A0A2S1QTD6"/>
<dbReference type="Gene3D" id="2.40.160.20">
    <property type="match status" value="1"/>
</dbReference>
<feature type="signal peptide" evidence="2">
    <location>
        <begin position="1"/>
        <end position="19"/>
    </location>
</feature>
<dbReference type="Pfam" id="PF13505">
    <property type="entry name" value="OMP_b-brl"/>
    <property type="match status" value="1"/>
</dbReference>
<feature type="chain" id="PRO_5015776540" evidence="2">
    <location>
        <begin position="20"/>
        <end position="198"/>
    </location>
</feature>
<accession>A0A2S1QTD6</accession>
<dbReference type="InterPro" id="IPR027385">
    <property type="entry name" value="Beta-barrel_OMP"/>
</dbReference>
<evidence type="ECO:0000313" key="5">
    <source>
        <dbReference type="Proteomes" id="UP000244929"/>
    </source>
</evidence>
<reference evidence="4 5" key="1">
    <citation type="submission" date="2018-04" db="EMBL/GenBank/DDBJ databases">
        <title>Genome sequencing of Flavobacterium sp. HYN0059.</title>
        <authorList>
            <person name="Yi H."/>
            <person name="Baek C."/>
        </authorList>
    </citation>
    <scope>NUCLEOTIDE SEQUENCE [LARGE SCALE GENOMIC DNA]</scope>
    <source>
        <strain evidence="4 5">HYN0059</strain>
    </source>
</reference>
<evidence type="ECO:0000259" key="3">
    <source>
        <dbReference type="Pfam" id="PF13505"/>
    </source>
</evidence>
<evidence type="ECO:0000256" key="2">
    <source>
        <dbReference type="SAM" id="SignalP"/>
    </source>
</evidence>
<dbReference type="InterPro" id="IPR011250">
    <property type="entry name" value="OMP/PagP_B-barrel"/>
</dbReference>
<dbReference type="Proteomes" id="UP000244929">
    <property type="component" value="Chromosome"/>
</dbReference>
<keyword evidence="1 2" id="KW-0732">Signal</keyword>
<dbReference type="KEGG" id="falb:HYN59_00380"/>
<evidence type="ECO:0000313" key="4">
    <source>
        <dbReference type="EMBL" id="AWH83662.1"/>
    </source>
</evidence>
<protein>
    <submittedName>
        <fullName evidence="4">Porin family protein</fullName>
    </submittedName>
</protein>
<proteinExistence type="predicted"/>
<dbReference type="RefSeq" id="WP_108776378.1">
    <property type="nucleotide sequence ID" value="NZ_CP029186.1"/>
</dbReference>
<dbReference type="OrthoDB" id="945117at2"/>
<sequence length="198" mass="20743">MKKLLFTVAALAAFGFAQAQDEAATSGFAKGDVFVSGSLGLSSEKTGDVKSTDFNVTPRVGYFVSENIAIGAQLGFRSGKDTDADGAETKTTGFEAGAFARYYGTPGRAFSFFGQLNAGYNTTKTEFPAGGEAKTNGFGIGLAPGISYFVSDHIAFETTFGALSYNTSKPDADGAESTDTFNLNLNLSSVTFGMIYKF</sequence>
<evidence type="ECO:0000256" key="1">
    <source>
        <dbReference type="ARBA" id="ARBA00022729"/>
    </source>
</evidence>
<dbReference type="SUPFAM" id="SSF56925">
    <property type="entry name" value="OMPA-like"/>
    <property type="match status" value="1"/>
</dbReference>
<gene>
    <name evidence="4" type="ORF">HYN59_00380</name>
</gene>